<dbReference type="EMBL" id="JAGMVJ010000010">
    <property type="protein sequence ID" value="KAH7086738.1"/>
    <property type="molecule type" value="Genomic_DNA"/>
</dbReference>
<evidence type="ECO:0000256" key="1">
    <source>
        <dbReference type="SAM" id="Phobius"/>
    </source>
</evidence>
<sequence>MRQETRWKSLDMNCSRTEEEAAASNLVLQSLLPTKLVRLHPWIMDYVLAARFYRQLGRGKRYFFTSSVCHNYNTTHRNLQSNQSPPGTAQDTHNSLTAMVHIHKPHSASAPMSRDTTPNMHGDPCTCPFLITVFFDPLLALLSPTSTVCNPQRLADQSPFLYAIEYATWSLIMFGVIMLGNHINKRIIQRIRRNRSGEAGDEEIELVDFVREG</sequence>
<name>A0A8K0R4P3_9PLEO</name>
<comment type="caution">
    <text evidence="2">The sequence shown here is derived from an EMBL/GenBank/DDBJ whole genome shotgun (WGS) entry which is preliminary data.</text>
</comment>
<dbReference type="OrthoDB" id="10421134at2759"/>
<accession>A0A8K0R4P3</accession>
<keyword evidence="1" id="KW-0812">Transmembrane</keyword>
<evidence type="ECO:0000313" key="3">
    <source>
        <dbReference type="Proteomes" id="UP000813461"/>
    </source>
</evidence>
<keyword evidence="1" id="KW-1133">Transmembrane helix</keyword>
<keyword evidence="1" id="KW-0472">Membrane</keyword>
<organism evidence="2 3">
    <name type="scientific">Paraphoma chrysanthemicola</name>
    <dbReference type="NCBI Taxonomy" id="798071"/>
    <lineage>
        <taxon>Eukaryota</taxon>
        <taxon>Fungi</taxon>
        <taxon>Dikarya</taxon>
        <taxon>Ascomycota</taxon>
        <taxon>Pezizomycotina</taxon>
        <taxon>Dothideomycetes</taxon>
        <taxon>Pleosporomycetidae</taxon>
        <taxon>Pleosporales</taxon>
        <taxon>Pleosporineae</taxon>
        <taxon>Phaeosphaeriaceae</taxon>
        <taxon>Paraphoma</taxon>
    </lineage>
</organism>
<gene>
    <name evidence="2" type="ORF">FB567DRAFT_50344</name>
</gene>
<feature type="transmembrane region" description="Helical" evidence="1">
    <location>
        <begin position="160"/>
        <end position="183"/>
    </location>
</feature>
<keyword evidence="3" id="KW-1185">Reference proteome</keyword>
<protein>
    <submittedName>
        <fullName evidence="2">Uncharacterized protein</fullName>
    </submittedName>
</protein>
<proteinExistence type="predicted"/>
<dbReference type="Proteomes" id="UP000813461">
    <property type="component" value="Unassembled WGS sequence"/>
</dbReference>
<reference evidence="2" key="1">
    <citation type="journal article" date="2021" name="Nat. Commun.">
        <title>Genetic determinants of endophytism in the Arabidopsis root mycobiome.</title>
        <authorList>
            <person name="Mesny F."/>
            <person name="Miyauchi S."/>
            <person name="Thiergart T."/>
            <person name="Pickel B."/>
            <person name="Atanasova L."/>
            <person name="Karlsson M."/>
            <person name="Huettel B."/>
            <person name="Barry K.W."/>
            <person name="Haridas S."/>
            <person name="Chen C."/>
            <person name="Bauer D."/>
            <person name="Andreopoulos W."/>
            <person name="Pangilinan J."/>
            <person name="LaButti K."/>
            <person name="Riley R."/>
            <person name="Lipzen A."/>
            <person name="Clum A."/>
            <person name="Drula E."/>
            <person name="Henrissat B."/>
            <person name="Kohler A."/>
            <person name="Grigoriev I.V."/>
            <person name="Martin F.M."/>
            <person name="Hacquard S."/>
        </authorList>
    </citation>
    <scope>NUCLEOTIDE SEQUENCE</scope>
    <source>
        <strain evidence="2">MPI-SDFR-AT-0120</strain>
    </source>
</reference>
<evidence type="ECO:0000313" key="2">
    <source>
        <dbReference type="EMBL" id="KAH7086738.1"/>
    </source>
</evidence>
<dbReference type="AlphaFoldDB" id="A0A8K0R4P3"/>